<evidence type="ECO:0000313" key="2">
    <source>
        <dbReference type="EMBL" id="TYS82583.1"/>
    </source>
</evidence>
<keyword evidence="1" id="KW-1133">Transmembrane helix</keyword>
<keyword evidence="1" id="KW-0812">Transmembrane</keyword>
<dbReference type="EMBL" id="VTEZ01000007">
    <property type="protein sequence ID" value="TYS82583.1"/>
    <property type="molecule type" value="Genomic_DNA"/>
</dbReference>
<feature type="transmembrane region" description="Helical" evidence="1">
    <location>
        <begin position="50"/>
        <end position="72"/>
    </location>
</feature>
<organism evidence="2 3">
    <name type="scientific">Rossellomorea aquimaris</name>
    <dbReference type="NCBI Taxonomy" id="189382"/>
    <lineage>
        <taxon>Bacteria</taxon>
        <taxon>Bacillati</taxon>
        <taxon>Bacillota</taxon>
        <taxon>Bacilli</taxon>
        <taxon>Bacillales</taxon>
        <taxon>Bacillaceae</taxon>
        <taxon>Rossellomorea</taxon>
    </lineage>
</organism>
<accession>A0A5D4TMV0</accession>
<dbReference type="RefSeq" id="WP_148970589.1">
    <property type="nucleotide sequence ID" value="NZ_JBNIKW010000008.1"/>
</dbReference>
<dbReference type="Proteomes" id="UP000324269">
    <property type="component" value="Unassembled WGS sequence"/>
</dbReference>
<feature type="transmembrane region" description="Helical" evidence="1">
    <location>
        <begin position="79"/>
        <end position="99"/>
    </location>
</feature>
<protein>
    <submittedName>
        <fullName evidence="2">Uncharacterized protein</fullName>
    </submittedName>
</protein>
<gene>
    <name evidence="2" type="ORF">FZC85_19090</name>
</gene>
<evidence type="ECO:0000256" key="1">
    <source>
        <dbReference type="SAM" id="Phobius"/>
    </source>
</evidence>
<proteinExistence type="predicted"/>
<sequence>MKKAKIDEITLSYLRFQNPKENRGNIIVFFLIFLDIIGVIFLLGEPMIPLIFWSGIIPVILIHLWAIPIIIAPYNFERAYYLFFGVYGVINTFVYFLVIQKLIYNTFKVESIVPAFIGLVICVSLLIVLNWINIRSLYSGTYSRLQKGEKTLNLSPIAAASGIGYVLAQFILSSFFVESVKTLIIIGVFSLLTIATAFFSTSIHKYFFIKRNMEKVKQVYPEFGLPKKLRKNT</sequence>
<dbReference type="OrthoDB" id="2860003at2"/>
<name>A0A5D4TMV0_9BACI</name>
<feature type="transmembrane region" description="Helical" evidence="1">
    <location>
        <begin position="183"/>
        <end position="208"/>
    </location>
</feature>
<feature type="transmembrane region" description="Helical" evidence="1">
    <location>
        <begin position="111"/>
        <end position="132"/>
    </location>
</feature>
<comment type="caution">
    <text evidence="2">The sequence shown here is derived from an EMBL/GenBank/DDBJ whole genome shotgun (WGS) entry which is preliminary data.</text>
</comment>
<reference evidence="2 3" key="1">
    <citation type="submission" date="2019-08" db="EMBL/GenBank/DDBJ databases">
        <title>Bacillus genomes from the desert of Cuatro Cienegas, Coahuila.</title>
        <authorList>
            <person name="Olmedo-Alvarez G."/>
        </authorList>
    </citation>
    <scope>NUCLEOTIDE SEQUENCE [LARGE SCALE GENOMIC DNA]</scope>
    <source>
        <strain evidence="2 3">CH87b_3T</strain>
    </source>
</reference>
<feature type="transmembrane region" description="Helical" evidence="1">
    <location>
        <begin position="24"/>
        <end position="44"/>
    </location>
</feature>
<evidence type="ECO:0000313" key="3">
    <source>
        <dbReference type="Proteomes" id="UP000324269"/>
    </source>
</evidence>
<keyword evidence="1" id="KW-0472">Membrane</keyword>
<dbReference type="AlphaFoldDB" id="A0A5D4TMV0"/>
<feature type="transmembrane region" description="Helical" evidence="1">
    <location>
        <begin position="152"/>
        <end position="177"/>
    </location>
</feature>